<dbReference type="InterPro" id="IPR000683">
    <property type="entry name" value="Gfo/Idh/MocA-like_OxRdtase_N"/>
</dbReference>
<proteinExistence type="inferred from homology"/>
<dbReference type="PANTHER" id="PTHR43377:SF2">
    <property type="entry name" value="BINDING ROSSMANN FOLD OXIDOREDUCTASE, PUTATIVE (AFU_ORTHOLOGUE AFUA_4G00560)-RELATED"/>
    <property type="match status" value="1"/>
</dbReference>
<comment type="caution">
    <text evidence="4">The sequence shown here is derived from an EMBL/GenBank/DDBJ whole genome shotgun (WGS) entry which is preliminary data.</text>
</comment>
<reference evidence="5" key="1">
    <citation type="journal article" date="2019" name="Int. J. Syst. Evol. Microbiol.">
        <title>The Global Catalogue of Microorganisms (GCM) 10K type strain sequencing project: providing services to taxonomists for standard genome sequencing and annotation.</title>
        <authorList>
            <consortium name="The Broad Institute Genomics Platform"/>
            <consortium name="The Broad Institute Genome Sequencing Center for Infectious Disease"/>
            <person name="Wu L."/>
            <person name="Ma J."/>
        </authorList>
    </citation>
    <scope>NUCLEOTIDE SEQUENCE [LARGE SCALE GENOMIC DNA]</scope>
    <source>
        <strain evidence="5">JCM 16034</strain>
    </source>
</reference>
<dbReference type="Pfam" id="PF01408">
    <property type="entry name" value="GFO_IDH_MocA"/>
    <property type="match status" value="1"/>
</dbReference>
<evidence type="ECO:0000259" key="2">
    <source>
        <dbReference type="Pfam" id="PF01408"/>
    </source>
</evidence>
<gene>
    <name evidence="4" type="ORF">GCM10009849_29080</name>
</gene>
<dbReference type="InterPro" id="IPR004104">
    <property type="entry name" value="Gfo/Idh/MocA-like_OxRdtase_C"/>
</dbReference>
<accession>A0ABP5NRD5</accession>
<dbReference type="InterPro" id="IPR051450">
    <property type="entry name" value="Gfo/Idh/MocA_Oxidoreductases"/>
</dbReference>
<dbReference type="Gene3D" id="3.40.50.720">
    <property type="entry name" value="NAD(P)-binding Rossmann-like Domain"/>
    <property type="match status" value="1"/>
</dbReference>
<dbReference type="Proteomes" id="UP001500432">
    <property type="component" value="Unassembled WGS sequence"/>
</dbReference>
<keyword evidence="5" id="KW-1185">Reference proteome</keyword>
<evidence type="ECO:0000259" key="3">
    <source>
        <dbReference type="Pfam" id="PF02894"/>
    </source>
</evidence>
<evidence type="ECO:0000313" key="4">
    <source>
        <dbReference type="EMBL" id="GAA2202091.1"/>
    </source>
</evidence>
<name>A0ABP5NRD5_9MICC</name>
<sequence>MTPPDLPVRILVAGAGARGAAYARLATATGRAVVVGLAEPVEDRREGLGDELGVPPAARFPDWREMLRRERFADAVVIATQDRDHYEPFVLAARRGYAILLEKPIAVTRRGCRELASAARAHGVTAAVCHVLRYTPVTAAVKRVLDAGEIGRVVSVQHLEPVGYWHFAHSYVRGSWRREDLSSPFLLAKCTHDVDWLTYVVGSRPVRVSSFGALTHFRPDEAPDGAGERCTDCAVEPSCPYSALRIYRAGRPEAGVPDSRRAYYTDIVDPGGTPESLRRALESGPYGRCVYRCDNDAVDHQVVAIEYENAATATLTVTAFTEATARRTRIFGTRGELAVDDGRVTVRDFLTDATRAVPVPGEASGGHGGGDRGLIEAWVGSLAEGRGGAISSDLAESLLSHEVVFAAEEARHTRSVIEV</sequence>
<evidence type="ECO:0000256" key="1">
    <source>
        <dbReference type="ARBA" id="ARBA00010928"/>
    </source>
</evidence>
<dbReference type="Gene3D" id="3.30.360.10">
    <property type="entry name" value="Dihydrodipicolinate Reductase, domain 2"/>
    <property type="match status" value="1"/>
</dbReference>
<dbReference type="InterPro" id="IPR036291">
    <property type="entry name" value="NAD(P)-bd_dom_sf"/>
</dbReference>
<dbReference type="SUPFAM" id="SSF51735">
    <property type="entry name" value="NAD(P)-binding Rossmann-fold domains"/>
    <property type="match status" value="1"/>
</dbReference>
<comment type="similarity">
    <text evidence="1">Belongs to the Gfo/Idh/MocA family.</text>
</comment>
<dbReference type="SUPFAM" id="SSF55347">
    <property type="entry name" value="Glyceraldehyde-3-phosphate dehydrogenase-like, C-terminal domain"/>
    <property type="match status" value="1"/>
</dbReference>
<feature type="domain" description="Gfo/Idh/MocA-like oxidoreductase C-terminal" evidence="3">
    <location>
        <begin position="142"/>
        <end position="417"/>
    </location>
</feature>
<feature type="domain" description="Gfo/Idh/MocA-like oxidoreductase N-terminal" evidence="2">
    <location>
        <begin position="8"/>
        <end position="128"/>
    </location>
</feature>
<protein>
    <submittedName>
        <fullName evidence="4">Gfo/Idh/MocA family oxidoreductase</fullName>
    </submittedName>
</protein>
<dbReference type="EMBL" id="BAAAQW010000009">
    <property type="protein sequence ID" value="GAA2202091.1"/>
    <property type="molecule type" value="Genomic_DNA"/>
</dbReference>
<dbReference type="Pfam" id="PF02894">
    <property type="entry name" value="GFO_IDH_MocA_C"/>
    <property type="match status" value="1"/>
</dbReference>
<dbReference type="RefSeq" id="WP_344300489.1">
    <property type="nucleotide sequence ID" value="NZ_BAAAQW010000009.1"/>
</dbReference>
<dbReference type="PANTHER" id="PTHR43377">
    <property type="entry name" value="BILIVERDIN REDUCTASE A"/>
    <property type="match status" value="1"/>
</dbReference>
<organism evidence="4 5">
    <name type="scientific">Sinomonas flava</name>
    <dbReference type="NCBI Taxonomy" id="496857"/>
    <lineage>
        <taxon>Bacteria</taxon>
        <taxon>Bacillati</taxon>
        <taxon>Actinomycetota</taxon>
        <taxon>Actinomycetes</taxon>
        <taxon>Micrococcales</taxon>
        <taxon>Micrococcaceae</taxon>
        <taxon>Sinomonas</taxon>
    </lineage>
</organism>
<evidence type="ECO:0000313" key="5">
    <source>
        <dbReference type="Proteomes" id="UP001500432"/>
    </source>
</evidence>